<dbReference type="STRING" id="981085.W9SGF4"/>
<dbReference type="SMART" id="SM00473">
    <property type="entry name" value="PAN_AP"/>
    <property type="match status" value="1"/>
</dbReference>
<evidence type="ECO:0000256" key="2">
    <source>
        <dbReference type="ARBA" id="ARBA00012513"/>
    </source>
</evidence>
<dbReference type="CDD" id="cd00028">
    <property type="entry name" value="B_lectin"/>
    <property type="match status" value="1"/>
</dbReference>
<keyword evidence="8 19" id="KW-0418">Kinase</keyword>
<dbReference type="Proteomes" id="UP000030645">
    <property type="component" value="Unassembled WGS sequence"/>
</dbReference>
<sequence>MYNSARETMDLLSLAFSIGFCHFFCFIEFSAAIDAITQNQSITKATSLVSKNGSFELGFFTPSANSKDLFVGIWHKNKIPLRTVVWVANQHNPIKNSNGVLKINDTGNAILLGQNSSVVWSTNSSLKQVQNPVLQLLDSGNLVLKDGNKYFWQSFEYQMKSVVISDSKDSCDDSGFCGPNGMCDISKVPLCSCPKGFKPKSPETLKTLDYKEGCVRNEELECGKTDYGFIKFVGVRLPDAKNSWADQKMSPKECKEKCLKNCSCTAYISSGANGGVSCTIWLGDLVGLRDALNGGKNLFVKMPSSEIDEKHGNKVKIVAITVATSVFIITGVLLAVYYIRRNRKTIKENNGNEEGQKEDLDLPLFNLPTIATATDNFSFNNKLGQGGFGAVYKGTLEDGQEIAVKRLSQSSGQGANEFKNEVILIAKLQHRNLVRLLGCCIQGEERLLIYEYVPNKSLDYYIFDETRGKVLDWPKRFNIVLGIVRGLIYLHQDSRLRIIHRDLKASNVLLDGEMIPKISDFGMARTFGGDQIEGVTNRVVGTFGYMAPEYAIDGQFSVKSDVFSFGILMLEIVSGKRNRGFYNPSDDDMNLIGYAWELWKEGRPLGLLDECLTGDTCTLSEAQRCIHVGLLCVQQLPEDRPSMSYVLLMLGDDRTLPQPKEPSFFLGKKSSYS</sequence>
<evidence type="ECO:0000256" key="6">
    <source>
        <dbReference type="ARBA" id="ARBA00022729"/>
    </source>
</evidence>
<dbReference type="FunFam" id="1.10.510.10:FF:000060">
    <property type="entry name" value="G-type lectin S-receptor-like serine/threonine-protein kinase"/>
    <property type="match status" value="1"/>
</dbReference>
<keyword evidence="15" id="KW-1133">Transmembrane helix</keyword>
<dbReference type="SUPFAM" id="SSF51110">
    <property type="entry name" value="alpha-D-mannose-specific plant lectins"/>
    <property type="match status" value="1"/>
</dbReference>
<reference evidence="20" key="1">
    <citation type="submission" date="2013-01" db="EMBL/GenBank/DDBJ databases">
        <title>Draft Genome Sequence of a Mulberry Tree, Morus notabilis C.K. Schneid.</title>
        <authorList>
            <person name="He N."/>
            <person name="Zhao S."/>
        </authorList>
    </citation>
    <scope>NUCLEOTIDE SEQUENCE</scope>
</reference>
<name>W9SGF4_9ROSA</name>
<feature type="binding site" evidence="14">
    <location>
        <position position="405"/>
    </location>
    <ligand>
        <name>ATP</name>
        <dbReference type="ChEBI" id="CHEBI:30616"/>
    </ligand>
</feature>
<evidence type="ECO:0000313" key="19">
    <source>
        <dbReference type="EMBL" id="EXC05285.1"/>
    </source>
</evidence>
<dbReference type="GO" id="GO:0048544">
    <property type="term" value="P:recognition of pollen"/>
    <property type="evidence" value="ECO:0007669"/>
    <property type="project" value="InterPro"/>
</dbReference>
<dbReference type="SMART" id="SM00108">
    <property type="entry name" value="B_lectin"/>
    <property type="match status" value="1"/>
</dbReference>
<dbReference type="PANTHER" id="PTHR27002">
    <property type="entry name" value="RECEPTOR-LIKE SERINE/THREONINE-PROTEIN KINASE SD1-8"/>
    <property type="match status" value="1"/>
</dbReference>
<evidence type="ECO:0000256" key="1">
    <source>
        <dbReference type="ARBA" id="ARBA00004251"/>
    </source>
</evidence>
<feature type="transmembrane region" description="Helical" evidence="15">
    <location>
        <begin position="317"/>
        <end position="339"/>
    </location>
</feature>
<keyword evidence="4" id="KW-0723">Serine/threonine-protein kinase</keyword>
<dbReference type="FunFam" id="3.30.200.20:FF:000195">
    <property type="entry name" value="G-type lectin S-receptor-like serine/threonine-protein kinase"/>
    <property type="match status" value="1"/>
</dbReference>
<dbReference type="PROSITE" id="PS00108">
    <property type="entry name" value="PROTEIN_KINASE_ST"/>
    <property type="match status" value="1"/>
</dbReference>
<dbReference type="PROSITE" id="PS50927">
    <property type="entry name" value="BULB_LECTIN"/>
    <property type="match status" value="1"/>
</dbReference>
<dbReference type="GO" id="GO:0005524">
    <property type="term" value="F:ATP binding"/>
    <property type="evidence" value="ECO:0007669"/>
    <property type="project" value="UniProtKB-UniRule"/>
</dbReference>
<evidence type="ECO:0000259" key="17">
    <source>
        <dbReference type="PROSITE" id="PS50927"/>
    </source>
</evidence>
<evidence type="ECO:0000256" key="8">
    <source>
        <dbReference type="ARBA" id="ARBA00022777"/>
    </source>
</evidence>
<organism evidence="19 20">
    <name type="scientific">Morus notabilis</name>
    <dbReference type="NCBI Taxonomy" id="981085"/>
    <lineage>
        <taxon>Eukaryota</taxon>
        <taxon>Viridiplantae</taxon>
        <taxon>Streptophyta</taxon>
        <taxon>Embryophyta</taxon>
        <taxon>Tracheophyta</taxon>
        <taxon>Spermatophyta</taxon>
        <taxon>Magnoliopsida</taxon>
        <taxon>eudicotyledons</taxon>
        <taxon>Gunneridae</taxon>
        <taxon>Pentapetalae</taxon>
        <taxon>rosids</taxon>
        <taxon>fabids</taxon>
        <taxon>Rosales</taxon>
        <taxon>Moraceae</taxon>
        <taxon>Moreae</taxon>
        <taxon>Morus</taxon>
    </lineage>
</organism>
<evidence type="ECO:0000313" key="20">
    <source>
        <dbReference type="Proteomes" id="UP000030645"/>
    </source>
</evidence>
<feature type="domain" description="Bulb-type lectin" evidence="17">
    <location>
        <begin position="33"/>
        <end position="157"/>
    </location>
</feature>
<dbReference type="OrthoDB" id="4062651at2759"/>
<comment type="catalytic activity">
    <reaction evidence="13">
        <text>L-seryl-[protein] + ATP = O-phospho-L-seryl-[protein] + ADP + H(+)</text>
        <dbReference type="Rhea" id="RHEA:17989"/>
        <dbReference type="Rhea" id="RHEA-COMP:9863"/>
        <dbReference type="Rhea" id="RHEA-COMP:11604"/>
        <dbReference type="ChEBI" id="CHEBI:15378"/>
        <dbReference type="ChEBI" id="CHEBI:29999"/>
        <dbReference type="ChEBI" id="CHEBI:30616"/>
        <dbReference type="ChEBI" id="CHEBI:83421"/>
        <dbReference type="ChEBI" id="CHEBI:456216"/>
        <dbReference type="EC" id="2.7.11.1"/>
    </reaction>
</comment>
<dbReference type="KEGG" id="mnt:21395541"/>
<dbReference type="AlphaFoldDB" id="W9SGF4"/>
<keyword evidence="7 14" id="KW-0547">Nucleotide-binding</keyword>
<keyword evidence="15" id="KW-0472">Membrane</keyword>
<comment type="catalytic activity">
    <reaction evidence="12">
        <text>L-threonyl-[protein] + ATP = O-phospho-L-threonyl-[protein] + ADP + H(+)</text>
        <dbReference type="Rhea" id="RHEA:46608"/>
        <dbReference type="Rhea" id="RHEA-COMP:11060"/>
        <dbReference type="Rhea" id="RHEA-COMP:11605"/>
        <dbReference type="ChEBI" id="CHEBI:15378"/>
        <dbReference type="ChEBI" id="CHEBI:30013"/>
        <dbReference type="ChEBI" id="CHEBI:30616"/>
        <dbReference type="ChEBI" id="CHEBI:61977"/>
        <dbReference type="ChEBI" id="CHEBI:456216"/>
        <dbReference type="EC" id="2.7.11.1"/>
    </reaction>
</comment>
<dbReference type="InterPro" id="IPR017441">
    <property type="entry name" value="Protein_kinase_ATP_BS"/>
</dbReference>
<dbReference type="Pfam" id="PF07714">
    <property type="entry name" value="PK_Tyr_Ser-Thr"/>
    <property type="match status" value="1"/>
</dbReference>
<dbReference type="Gene3D" id="1.10.510.10">
    <property type="entry name" value="Transferase(Phosphotransferase) domain 1"/>
    <property type="match status" value="1"/>
</dbReference>
<evidence type="ECO:0000256" key="7">
    <source>
        <dbReference type="ARBA" id="ARBA00022741"/>
    </source>
</evidence>
<accession>W9SGF4</accession>
<dbReference type="EC" id="2.7.11.1" evidence="2"/>
<dbReference type="GO" id="GO:0030246">
    <property type="term" value="F:carbohydrate binding"/>
    <property type="evidence" value="ECO:0007669"/>
    <property type="project" value="UniProtKB-KW"/>
</dbReference>
<dbReference type="PROSITE" id="PS50948">
    <property type="entry name" value="PAN"/>
    <property type="match status" value="1"/>
</dbReference>
<evidence type="ECO:0000256" key="15">
    <source>
        <dbReference type="SAM" id="Phobius"/>
    </source>
</evidence>
<dbReference type="Pfam" id="PF01453">
    <property type="entry name" value="B_lectin"/>
    <property type="match status" value="1"/>
</dbReference>
<dbReference type="GO" id="GO:0004674">
    <property type="term" value="F:protein serine/threonine kinase activity"/>
    <property type="evidence" value="ECO:0007669"/>
    <property type="project" value="UniProtKB-KW"/>
</dbReference>
<dbReference type="SMART" id="SM00220">
    <property type="entry name" value="S_TKc"/>
    <property type="match status" value="1"/>
</dbReference>
<feature type="domain" description="Protein kinase" evidence="16">
    <location>
        <begin position="377"/>
        <end position="656"/>
    </location>
</feature>
<keyword evidence="20" id="KW-1185">Reference proteome</keyword>
<dbReference type="PROSITE" id="PS00107">
    <property type="entry name" value="PROTEIN_KINASE_ATP"/>
    <property type="match status" value="1"/>
</dbReference>
<dbReference type="InterPro" id="IPR000719">
    <property type="entry name" value="Prot_kinase_dom"/>
</dbReference>
<dbReference type="GO" id="GO:0005886">
    <property type="term" value="C:plasma membrane"/>
    <property type="evidence" value="ECO:0007669"/>
    <property type="project" value="UniProtKB-SubCell"/>
</dbReference>
<keyword evidence="3" id="KW-1003">Cell membrane</keyword>
<dbReference type="InterPro" id="IPR001245">
    <property type="entry name" value="Ser-Thr/Tyr_kinase_cat_dom"/>
</dbReference>
<keyword evidence="11" id="KW-0325">Glycoprotein</keyword>
<proteinExistence type="predicted"/>
<dbReference type="InterPro" id="IPR001480">
    <property type="entry name" value="Bulb-type_lectin_dom"/>
</dbReference>
<dbReference type="InterPro" id="IPR036426">
    <property type="entry name" value="Bulb-type_lectin_dom_sf"/>
</dbReference>
<evidence type="ECO:0000256" key="4">
    <source>
        <dbReference type="ARBA" id="ARBA00022527"/>
    </source>
</evidence>
<evidence type="ECO:0000256" key="14">
    <source>
        <dbReference type="PROSITE-ProRule" id="PRU10141"/>
    </source>
</evidence>
<keyword evidence="19" id="KW-0675">Receptor</keyword>
<comment type="subcellular location">
    <subcellularLocation>
        <location evidence="1">Cell membrane</location>
        <topology evidence="1">Single-pass type I membrane protein</topology>
    </subcellularLocation>
</comment>
<dbReference type="Gene3D" id="3.30.200.20">
    <property type="entry name" value="Phosphorylase Kinase, domain 1"/>
    <property type="match status" value="1"/>
</dbReference>
<evidence type="ECO:0000259" key="16">
    <source>
        <dbReference type="PROSITE" id="PS50011"/>
    </source>
</evidence>
<feature type="transmembrane region" description="Helical" evidence="15">
    <location>
        <begin position="12"/>
        <end position="33"/>
    </location>
</feature>
<feature type="domain" description="Apple" evidence="18">
    <location>
        <begin position="222"/>
        <end position="303"/>
    </location>
</feature>
<dbReference type="InterPro" id="IPR011009">
    <property type="entry name" value="Kinase-like_dom_sf"/>
</dbReference>
<dbReference type="SUPFAM" id="SSF56112">
    <property type="entry name" value="Protein kinase-like (PK-like)"/>
    <property type="match status" value="1"/>
</dbReference>
<dbReference type="CDD" id="cd14066">
    <property type="entry name" value="STKc_IRAK"/>
    <property type="match status" value="1"/>
</dbReference>
<evidence type="ECO:0000256" key="3">
    <source>
        <dbReference type="ARBA" id="ARBA00022475"/>
    </source>
</evidence>
<evidence type="ECO:0000256" key="12">
    <source>
        <dbReference type="ARBA" id="ARBA00047899"/>
    </source>
</evidence>
<evidence type="ECO:0000256" key="13">
    <source>
        <dbReference type="ARBA" id="ARBA00048679"/>
    </source>
</evidence>
<keyword evidence="10" id="KW-1015">Disulfide bond</keyword>
<dbReference type="Gene3D" id="2.90.10.10">
    <property type="entry name" value="Bulb-type lectin domain"/>
    <property type="match status" value="1"/>
</dbReference>
<keyword evidence="9 14" id="KW-0067">ATP-binding</keyword>
<dbReference type="InterPro" id="IPR003609">
    <property type="entry name" value="Pan_app"/>
</dbReference>
<dbReference type="PROSITE" id="PS50011">
    <property type="entry name" value="PROTEIN_KINASE_DOM"/>
    <property type="match status" value="1"/>
</dbReference>
<dbReference type="PANTHER" id="PTHR27002:SF616">
    <property type="entry name" value="RECEPTOR-LIKE SERINE_THREONINE-PROTEIN KINASE"/>
    <property type="match status" value="1"/>
</dbReference>
<evidence type="ECO:0000256" key="10">
    <source>
        <dbReference type="ARBA" id="ARBA00023157"/>
    </source>
</evidence>
<evidence type="ECO:0000256" key="9">
    <source>
        <dbReference type="ARBA" id="ARBA00022840"/>
    </source>
</evidence>
<evidence type="ECO:0000256" key="11">
    <source>
        <dbReference type="ARBA" id="ARBA00023180"/>
    </source>
</evidence>
<keyword evidence="5" id="KW-0808">Transferase</keyword>
<keyword evidence="19" id="KW-0430">Lectin</keyword>
<dbReference type="EMBL" id="KE345525">
    <property type="protein sequence ID" value="EXC05285.1"/>
    <property type="molecule type" value="Genomic_DNA"/>
</dbReference>
<dbReference type="InterPro" id="IPR008271">
    <property type="entry name" value="Ser/Thr_kinase_AS"/>
</dbReference>
<dbReference type="Pfam" id="PF08276">
    <property type="entry name" value="PAN_2"/>
    <property type="match status" value="1"/>
</dbReference>
<keyword evidence="6" id="KW-0732">Signal</keyword>
<evidence type="ECO:0000259" key="18">
    <source>
        <dbReference type="PROSITE" id="PS50948"/>
    </source>
</evidence>
<gene>
    <name evidence="19" type="ORF">L484_012318</name>
</gene>
<evidence type="ECO:0000256" key="5">
    <source>
        <dbReference type="ARBA" id="ARBA00022679"/>
    </source>
</evidence>
<dbReference type="FunFam" id="2.90.10.10:FF:000001">
    <property type="entry name" value="G-type lectin S-receptor-like serine/threonine-protein kinase"/>
    <property type="match status" value="1"/>
</dbReference>
<dbReference type="CDD" id="cd01098">
    <property type="entry name" value="PAN_AP_plant"/>
    <property type="match status" value="1"/>
</dbReference>
<protein>
    <recommendedName>
        <fullName evidence="2">non-specific serine/threonine protein kinase</fullName>
        <ecNumber evidence="2">2.7.11.1</ecNumber>
    </recommendedName>
</protein>
<keyword evidence="15" id="KW-0812">Transmembrane</keyword>